<evidence type="ECO:0000256" key="4">
    <source>
        <dbReference type="ARBA" id="ARBA00022932"/>
    </source>
</evidence>
<proteinExistence type="predicted"/>
<dbReference type="GO" id="GO:0006261">
    <property type="term" value="P:DNA-templated DNA replication"/>
    <property type="evidence" value="ECO:0007669"/>
    <property type="project" value="TreeGrafter"/>
</dbReference>
<dbReference type="GO" id="GO:0003677">
    <property type="term" value="F:DNA binding"/>
    <property type="evidence" value="ECO:0007669"/>
    <property type="project" value="InterPro"/>
</dbReference>
<accession>A0A7C5DWU7</accession>
<keyword evidence="4" id="KW-0239">DNA-directed DNA polymerase</keyword>
<keyword evidence="3" id="KW-0235">DNA replication</keyword>
<organism evidence="5">
    <name type="scientific">Kosmotoga arenicorallina</name>
    <dbReference type="NCBI Taxonomy" id="688066"/>
    <lineage>
        <taxon>Bacteria</taxon>
        <taxon>Thermotogati</taxon>
        <taxon>Thermotogota</taxon>
        <taxon>Thermotogae</taxon>
        <taxon>Kosmotogales</taxon>
        <taxon>Kosmotogaceae</taxon>
        <taxon>Kosmotoga</taxon>
    </lineage>
</organism>
<reference evidence="5" key="1">
    <citation type="journal article" date="2020" name="mSystems">
        <title>Genome- and Community-Level Interaction Insights into Carbon Utilization and Element Cycling Functions of Hydrothermarchaeota in Hydrothermal Sediment.</title>
        <authorList>
            <person name="Zhou Z."/>
            <person name="Liu Y."/>
            <person name="Xu W."/>
            <person name="Pan J."/>
            <person name="Luo Z.H."/>
            <person name="Li M."/>
        </authorList>
    </citation>
    <scope>NUCLEOTIDE SEQUENCE [LARGE SCALE GENOMIC DNA]</scope>
    <source>
        <strain evidence="5">HyVt-80</strain>
    </source>
</reference>
<name>A0A7C5DWU7_9BACT</name>
<evidence type="ECO:0000256" key="1">
    <source>
        <dbReference type="ARBA" id="ARBA00022679"/>
    </source>
</evidence>
<dbReference type="PANTHER" id="PTHR34388:SF1">
    <property type="entry name" value="DNA POLYMERASE III SUBUNIT DELTA"/>
    <property type="match status" value="1"/>
</dbReference>
<dbReference type="GO" id="GO:0003887">
    <property type="term" value="F:DNA-directed DNA polymerase activity"/>
    <property type="evidence" value="ECO:0007669"/>
    <property type="project" value="UniProtKB-KW"/>
</dbReference>
<keyword evidence="2" id="KW-0548">Nucleotidyltransferase</keyword>
<gene>
    <name evidence="5" type="ORF">ENL26_01330</name>
</gene>
<evidence type="ECO:0000313" key="5">
    <source>
        <dbReference type="EMBL" id="HHF08399.1"/>
    </source>
</evidence>
<protein>
    <recommendedName>
        <fullName evidence="6">DNA polymerase III delta N-terminal domain-containing protein</fullName>
    </recommendedName>
</protein>
<evidence type="ECO:0008006" key="6">
    <source>
        <dbReference type="Google" id="ProtNLM"/>
    </source>
</evidence>
<feature type="non-terminal residue" evidence="5">
    <location>
        <position position="174"/>
    </location>
</feature>
<dbReference type="AlphaFoldDB" id="A0A7C5DWU7"/>
<dbReference type="InterPro" id="IPR005790">
    <property type="entry name" value="DNA_polIII_delta"/>
</dbReference>
<dbReference type="Proteomes" id="UP000886129">
    <property type="component" value="Unassembled WGS sequence"/>
</dbReference>
<keyword evidence="1" id="KW-0808">Transferase</keyword>
<evidence type="ECO:0000256" key="2">
    <source>
        <dbReference type="ARBA" id="ARBA00022695"/>
    </source>
</evidence>
<dbReference type="GO" id="GO:0009360">
    <property type="term" value="C:DNA polymerase III complex"/>
    <property type="evidence" value="ECO:0007669"/>
    <property type="project" value="TreeGrafter"/>
</dbReference>
<dbReference type="EMBL" id="DRTH01000075">
    <property type="protein sequence ID" value="HHF08399.1"/>
    <property type="molecule type" value="Genomic_DNA"/>
</dbReference>
<sequence length="174" mass="20177">MIYSLLGDSELLKELFVKSKVSCPTIIFPDDSDRFAKLERTVTSSLMFAENDGVWLKKFRNWNKQEKTAAVTLIKKMGATLSFFVEDEALEESEKVNFKLPKSWDKKGWERFISELALKLGVDIEKSAVEKMFELFGGKEWILFSELKKLKALNRKITLKDVEYYCYIMNATTS</sequence>
<evidence type="ECO:0000256" key="3">
    <source>
        <dbReference type="ARBA" id="ARBA00022705"/>
    </source>
</evidence>
<comment type="caution">
    <text evidence="5">The sequence shown here is derived from an EMBL/GenBank/DDBJ whole genome shotgun (WGS) entry which is preliminary data.</text>
</comment>
<dbReference type="PANTHER" id="PTHR34388">
    <property type="entry name" value="DNA POLYMERASE III SUBUNIT DELTA"/>
    <property type="match status" value="1"/>
</dbReference>